<gene>
    <name evidence="1" type="ORF">RHMOL_Rhmol07G0161500</name>
</gene>
<evidence type="ECO:0000313" key="2">
    <source>
        <dbReference type="Proteomes" id="UP001062846"/>
    </source>
</evidence>
<organism evidence="1 2">
    <name type="scientific">Rhododendron molle</name>
    <name type="common">Chinese azalea</name>
    <name type="synonym">Azalea mollis</name>
    <dbReference type="NCBI Taxonomy" id="49168"/>
    <lineage>
        <taxon>Eukaryota</taxon>
        <taxon>Viridiplantae</taxon>
        <taxon>Streptophyta</taxon>
        <taxon>Embryophyta</taxon>
        <taxon>Tracheophyta</taxon>
        <taxon>Spermatophyta</taxon>
        <taxon>Magnoliopsida</taxon>
        <taxon>eudicotyledons</taxon>
        <taxon>Gunneridae</taxon>
        <taxon>Pentapetalae</taxon>
        <taxon>asterids</taxon>
        <taxon>Ericales</taxon>
        <taxon>Ericaceae</taxon>
        <taxon>Ericoideae</taxon>
        <taxon>Rhodoreae</taxon>
        <taxon>Rhododendron</taxon>
    </lineage>
</organism>
<comment type="caution">
    <text evidence="1">The sequence shown here is derived from an EMBL/GenBank/DDBJ whole genome shotgun (WGS) entry which is preliminary data.</text>
</comment>
<evidence type="ECO:0000313" key="1">
    <source>
        <dbReference type="EMBL" id="KAI8546987.1"/>
    </source>
</evidence>
<proteinExistence type="predicted"/>
<protein>
    <submittedName>
        <fullName evidence="1">Uncharacterized protein</fullName>
    </submittedName>
</protein>
<reference evidence="1" key="1">
    <citation type="submission" date="2022-02" db="EMBL/GenBank/DDBJ databases">
        <title>Plant Genome Project.</title>
        <authorList>
            <person name="Zhang R.-G."/>
        </authorList>
    </citation>
    <scope>NUCLEOTIDE SEQUENCE</scope>
    <source>
        <strain evidence="1">AT1</strain>
    </source>
</reference>
<dbReference type="Proteomes" id="UP001062846">
    <property type="component" value="Chromosome 7"/>
</dbReference>
<accession>A0ACC0N2Q2</accession>
<dbReference type="EMBL" id="CM046394">
    <property type="protein sequence ID" value="KAI8546987.1"/>
    <property type="molecule type" value="Genomic_DNA"/>
</dbReference>
<keyword evidence="2" id="KW-1185">Reference proteome</keyword>
<name>A0ACC0N2Q2_RHOML</name>
<sequence length="531" mass="59337">MGDEGFEEWDADFLDQLIQVEELALTSTNPSQHHRLPQPPSLPQISYSPPRELSQRVTDANTKHPDPSLADSAPFVAPFRDPYGEEIERWKRVRDGNAKHPERSLAGPAPFIAPSRIPNEQEIERLKVGVVFYFFPPGRGLLGFWINGLEFYLIRGFVVLRGGYRESSAVFQSSSLTWNKIAYSFEMKGIRKRNSLNLFIQRLKPKKLRFNVEKAKSSKASTISLAVERSDVGFQDQKPAFQSAEAAKVSHLYSMLTKIDAGMVKLEALFEALVDLCSLKDDVIVYRSLRVLRMVLNHTVDLRRGLYIRSLWCTVLRDNVIVEGPSSSINSADACELKTESLFSVGADDMSGSGLISSRTRLFDEEILWKDQRNLVSAVSTSCLDWGSVVELMHQIAMKNIEECVRVEAVAIMNMILMRSNAYLDREKFARLLAFESISHLLRKGSGLSVQKQAVRLLYLLLNCPKVMAMFCSFCEEAECSGAANIDAKNASSQGFSVIMEGLEDCVACGGNGTQVLVSRVLCSTSSQFVM</sequence>